<keyword evidence="6" id="KW-0378">Hydrolase</keyword>
<keyword evidence="8" id="KW-0234">DNA repair</keyword>
<dbReference type="Proteomes" id="UP000187203">
    <property type="component" value="Unassembled WGS sequence"/>
</dbReference>
<gene>
    <name evidence="11" type="ORF">COLO4_30500</name>
</gene>
<dbReference type="Pfam" id="PF00867">
    <property type="entry name" value="XPG_I"/>
    <property type="match status" value="1"/>
</dbReference>
<dbReference type="FunFam" id="1.10.150.20:FF:000011">
    <property type="entry name" value="exonuclease 1"/>
    <property type="match status" value="1"/>
</dbReference>
<dbReference type="SMART" id="SM00484">
    <property type="entry name" value="XPGI"/>
    <property type="match status" value="1"/>
</dbReference>
<dbReference type="SMART" id="SM00279">
    <property type="entry name" value="HhH2"/>
    <property type="match status" value="1"/>
</dbReference>
<evidence type="ECO:0000256" key="2">
    <source>
        <dbReference type="ARBA" id="ARBA00004123"/>
    </source>
</evidence>
<keyword evidence="4" id="KW-0479">Metal-binding</keyword>
<keyword evidence="11" id="KW-0255">Endonuclease</keyword>
<dbReference type="InterPro" id="IPR029060">
    <property type="entry name" value="PIN-like_dom_sf"/>
</dbReference>
<evidence type="ECO:0000313" key="12">
    <source>
        <dbReference type="Proteomes" id="UP000187203"/>
    </source>
</evidence>
<comment type="subcellular location">
    <subcellularLocation>
        <location evidence="2">Nucleus</location>
    </subcellularLocation>
</comment>
<dbReference type="EMBL" id="AWUE01020741">
    <property type="protein sequence ID" value="OMO66558.1"/>
    <property type="molecule type" value="Genomic_DNA"/>
</dbReference>
<evidence type="ECO:0000256" key="7">
    <source>
        <dbReference type="ARBA" id="ARBA00022842"/>
    </source>
</evidence>
<evidence type="ECO:0000259" key="10">
    <source>
        <dbReference type="SMART" id="SM00484"/>
    </source>
</evidence>
<reference evidence="12" key="1">
    <citation type="submission" date="2013-09" db="EMBL/GenBank/DDBJ databases">
        <title>Corchorus olitorius genome sequencing.</title>
        <authorList>
            <person name="Alam M."/>
            <person name="Haque M.S."/>
            <person name="Islam M.S."/>
            <person name="Emdad E.M."/>
            <person name="Islam M.M."/>
            <person name="Ahmed B."/>
            <person name="Halim A."/>
            <person name="Hossen Q.M.M."/>
            <person name="Hossain M.Z."/>
            <person name="Ahmed R."/>
            <person name="Khan M.M."/>
            <person name="Islam R."/>
            <person name="Rashid M.M."/>
            <person name="Khan S.A."/>
            <person name="Rahman M.S."/>
            <person name="Alam M."/>
            <person name="Yahiya A.S."/>
            <person name="Khan M.S."/>
            <person name="Azam M.S."/>
            <person name="Haque T."/>
            <person name="Lashkar M.Z.H."/>
            <person name="Akhand A.I."/>
            <person name="Morshed G."/>
            <person name="Roy S."/>
            <person name="Uddin K.S."/>
            <person name="Rabeya T."/>
            <person name="Hossain A.S."/>
            <person name="Chowdhury A."/>
            <person name="Snigdha A.R."/>
            <person name="Mortoza M.S."/>
            <person name="Matin S.A."/>
            <person name="Hoque S.M.E."/>
            <person name="Islam M.K."/>
            <person name="Roy D.K."/>
            <person name="Haider R."/>
            <person name="Moosa M.M."/>
            <person name="Elias S.M."/>
            <person name="Hasan A.M."/>
            <person name="Jahan S."/>
            <person name="Shafiuddin M."/>
            <person name="Mahmood N."/>
            <person name="Shommy N.S."/>
        </authorList>
    </citation>
    <scope>NUCLEOTIDE SEQUENCE [LARGE SCALE GENOMIC DNA]</scope>
    <source>
        <strain evidence="12">cv. O-4</strain>
    </source>
</reference>
<comment type="caution">
    <text evidence="11">The sequence shown here is derived from an EMBL/GenBank/DDBJ whole genome shotgun (WGS) entry which is preliminary data.</text>
</comment>
<organism evidence="11 12">
    <name type="scientific">Corchorus olitorius</name>
    <dbReference type="NCBI Taxonomy" id="93759"/>
    <lineage>
        <taxon>Eukaryota</taxon>
        <taxon>Viridiplantae</taxon>
        <taxon>Streptophyta</taxon>
        <taxon>Embryophyta</taxon>
        <taxon>Tracheophyta</taxon>
        <taxon>Spermatophyta</taxon>
        <taxon>Magnoliopsida</taxon>
        <taxon>eudicotyledons</taxon>
        <taxon>Gunneridae</taxon>
        <taxon>Pentapetalae</taxon>
        <taxon>rosids</taxon>
        <taxon>malvids</taxon>
        <taxon>Malvales</taxon>
        <taxon>Malvaceae</taxon>
        <taxon>Grewioideae</taxon>
        <taxon>Apeibeae</taxon>
        <taxon>Corchorus</taxon>
    </lineage>
</organism>
<dbReference type="Gene3D" id="3.40.50.1010">
    <property type="entry name" value="5'-nuclease"/>
    <property type="match status" value="1"/>
</dbReference>
<dbReference type="PANTHER" id="PTHR11081:SF65">
    <property type="entry name" value="DNA DAMAGE-INDUCIBLE PROTEIN DIN7-RELATED"/>
    <property type="match status" value="1"/>
</dbReference>
<dbReference type="InterPro" id="IPR006084">
    <property type="entry name" value="XPG/Rad2"/>
</dbReference>
<proteinExistence type="predicted"/>
<dbReference type="GO" id="GO:0017108">
    <property type="term" value="F:5'-flap endonuclease activity"/>
    <property type="evidence" value="ECO:0007669"/>
    <property type="project" value="TreeGrafter"/>
</dbReference>
<evidence type="ECO:0000256" key="4">
    <source>
        <dbReference type="ARBA" id="ARBA00022723"/>
    </source>
</evidence>
<dbReference type="OrthoDB" id="26491at2759"/>
<dbReference type="GO" id="GO:0003677">
    <property type="term" value="F:DNA binding"/>
    <property type="evidence" value="ECO:0007669"/>
    <property type="project" value="InterPro"/>
</dbReference>
<dbReference type="InterPro" id="IPR006086">
    <property type="entry name" value="XPG-I_dom"/>
</dbReference>
<dbReference type="SUPFAM" id="SSF47807">
    <property type="entry name" value="5' to 3' exonuclease, C-terminal subdomain"/>
    <property type="match status" value="1"/>
</dbReference>
<sequence length="196" mass="22189">MGGVGKKFRSARKRKLEEAAQHEECRDIIAAKKSYQKAIHITPKIAHELIMKEKNVRYVVAPYEADAQITFLAISGQVEAVIADGGDFIPFGCPRMLLEMCILRGCDYLPAVGGIRIPKAKELITEFKSYDKVIQHLREESFSLPNSYEESFKKAKLTFQHQPVYDPRIEDIVHLSPILDKLGLGFVDFDFLGSYP</sequence>
<dbReference type="GO" id="GO:0005634">
    <property type="term" value="C:nucleus"/>
    <property type="evidence" value="ECO:0007669"/>
    <property type="project" value="UniProtKB-SubCell"/>
</dbReference>
<keyword evidence="12" id="KW-1185">Reference proteome</keyword>
<evidence type="ECO:0000256" key="9">
    <source>
        <dbReference type="ARBA" id="ARBA00023242"/>
    </source>
</evidence>
<evidence type="ECO:0000256" key="1">
    <source>
        <dbReference type="ARBA" id="ARBA00001946"/>
    </source>
</evidence>
<dbReference type="InterPro" id="IPR036279">
    <property type="entry name" value="5-3_exonuclease_C_sf"/>
</dbReference>
<keyword evidence="5" id="KW-0227">DNA damage</keyword>
<dbReference type="InterPro" id="IPR008918">
    <property type="entry name" value="HhH2"/>
</dbReference>
<dbReference type="STRING" id="93759.A0A1R3H874"/>
<dbReference type="GO" id="GO:0006281">
    <property type="term" value="P:DNA repair"/>
    <property type="evidence" value="ECO:0007669"/>
    <property type="project" value="UniProtKB-KW"/>
</dbReference>
<dbReference type="SUPFAM" id="SSF88723">
    <property type="entry name" value="PIN domain-like"/>
    <property type="match status" value="1"/>
</dbReference>
<dbReference type="PANTHER" id="PTHR11081">
    <property type="entry name" value="FLAP ENDONUCLEASE FAMILY MEMBER"/>
    <property type="match status" value="1"/>
</dbReference>
<dbReference type="AlphaFoldDB" id="A0A1R3H874"/>
<evidence type="ECO:0000256" key="5">
    <source>
        <dbReference type="ARBA" id="ARBA00022763"/>
    </source>
</evidence>
<evidence type="ECO:0000256" key="6">
    <source>
        <dbReference type="ARBA" id="ARBA00022801"/>
    </source>
</evidence>
<accession>A0A1R3H874</accession>
<keyword evidence="7" id="KW-0460">Magnesium</keyword>
<evidence type="ECO:0000256" key="3">
    <source>
        <dbReference type="ARBA" id="ARBA00022722"/>
    </source>
</evidence>
<name>A0A1R3H874_9ROSI</name>
<keyword evidence="3" id="KW-0540">Nuclease</keyword>
<protein>
    <submittedName>
        <fullName evidence="11">XPG/Rad2 endonuclease</fullName>
    </submittedName>
</protein>
<feature type="domain" description="XPG-I" evidence="10">
    <location>
        <begin position="52"/>
        <end position="129"/>
    </location>
</feature>
<evidence type="ECO:0000313" key="11">
    <source>
        <dbReference type="EMBL" id="OMO66558.1"/>
    </source>
</evidence>
<keyword evidence="9" id="KW-0539">Nucleus</keyword>
<comment type="cofactor">
    <cofactor evidence="1">
        <name>Mg(2+)</name>
        <dbReference type="ChEBI" id="CHEBI:18420"/>
    </cofactor>
</comment>
<evidence type="ECO:0000256" key="8">
    <source>
        <dbReference type="ARBA" id="ARBA00023204"/>
    </source>
</evidence>
<dbReference type="PRINTS" id="PR00853">
    <property type="entry name" value="XPGRADSUPER"/>
</dbReference>
<dbReference type="GO" id="GO:0046872">
    <property type="term" value="F:metal ion binding"/>
    <property type="evidence" value="ECO:0007669"/>
    <property type="project" value="UniProtKB-KW"/>
</dbReference>